<dbReference type="PANTHER" id="PTHR47969:SF15">
    <property type="entry name" value="CHROMOSOME-ASSOCIATED KINESIN KIF4A-RELATED"/>
    <property type="match status" value="1"/>
</dbReference>
<accession>G0R2Q4</accession>
<dbReference type="InterPro" id="IPR027417">
    <property type="entry name" value="P-loop_NTPase"/>
</dbReference>
<evidence type="ECO:0000256" key="6">
    <source>
        <dbReference type="PROSITE-ProRule" id="PRU00283"/>
    </source>
</evidence>
<evidence type="ECO:0000259" key="7">
    <source>
        <dbReference type="PROSITE" id="PS50067"/>
    </source>
</evidence>
<keyword evidence="4 6" id="KW-0067">ATP-binding</keyword>
<dbReference type="AlphaFoldDB" id="G0R2Q4"/>
<dbReference type="GO" id="GO:0051231">
    <property type="term" value="P:spindle elongation"/>
    <property type="evidence" value="ECO:0007669"/>
    <property type="project" value="TreeGrafter"/>
</dbReference>
<keyword evidence="2" id="KW-0963">Cytoplasm</keyword>
<dbReference type="PROSITE" id="PS50067">
    <property type="entry name" value="KINESIN_MOTOR_2"/>
    <property type="match status" value="1"/>
</dbReference>
<dbReference type="Proteomes" id="UP000008983">
    <property type="component" value="Unassembled WGS sequence"/>
</dbReference>
<dbReference type="Pfam" id="PF00225">
    <property type="entry name" value="Kinesin"/>
    <property type="match status" value="1"/>
</dbReference>
<dbReference type="GO" id="GO:0008017">
    <property type="term" value="F:microtubule binding"/>
    <property type="evidence" value="ECO:0007669"/>
    <property type="project" value="InterPro"/>
</dbReference>
<keyword evidence="5" id="KW-0175">Coiled coil</keyword>
<dbReference type="InterPro" id="IPR036961">
    <property type="entry name" value="Kinesin_motor_dom_sf"/>
</dbReference>
<dbReference type="EMBL" id="GL984278">
    <property type="protein sequence ID" value="EGR28248.1"/>
    <property type="molecule type" value="Genomic_DNA"/>
</dbReference>
<evidence type="ECO:0000313" key="8">
    <source>
        <dbReference type="EMBL" id="EGR28248.1"/>
    </source>
</evidence>
<dbReference type="RefSeq" id="XP_004027593.1">
    <property type="nucleotide sequence ID" value="XM_004027544.1"/>
</dbReference>
<dbReference type="InParanoid" id="G0R2Q4"/>
<dbReference type="SUPFAM" id="SSF52540">
    <property type="entry name" value="P-loop containing nucleoside triphosphate hydrolases"/>
    <property type="match status" value="1"/>
</dbReference>
<dbReference type="Gene3D" id="3.40.850.10">
    <property type="entry name" value="Kinesin motor domain"/>
    <property type="match status" value="1"/>
</dbReference>
<protein>
    <submittedName>
        <fullName evidence="8">Kinesin motor domain protein</fullName>
    </submittedName>
</protein>
<dbReference type="GeneID" id="14904327"/>
<comment type="subcellular location">
    <subcellularLocation>
        <location evidence="1">Cytoplasm</location>
    </subcellularLocation>
</comment>
<evidence type="ECO:0000256" key="3">
    <source>
        <dbReference type="ARBA" id="ARBA00022741"/>
    </source>
</evidence>
<name>G0R2Q4_ICHMU</name>
<evidence type="ECO:0000256" key="2">
    <source>
        <dbReference type="ARBA" id="ARBA00022490"/>
    </source>
</evidence>
<evidence type="ECO:0000256" key="4">
    <source>
        <dbReference type="ARBA" id="ARBA00022840"/>
    </source>
</evidence>
<dbReference type="SMART" id="SM00129">
    <property type="entry name" value="KISc"/>
    <property type="match status" value="1"/>
</dbReference>
<sequence length="189" mass="21528">KIKKIKIKSKIIKQQMSSGIEQSQNPIDQSNFHVCVRIKPTNNLCYENQGHIEGQKYIRAGQDSSILLVQPHSTQGDQVFIYDEVFDSKTQTMQIFNQAVLPTLEDSLFKGFSHTILVYGMTGSGKTFTMFGDNFEESMLIQDNSNNKSIYESNTQQQDAQPQYTGNEGGIVFQTVKYVLNQKKKQEQK</sequence>
<reference evidence="8 9" key="1">
    <citation type="submission" date="2011-07" db="EMBL/GenBank/DDBJ databases">
        <authorList>
            <person name="Coyne R."/>
            <person name="Brami D."/>
            <person name="Johnson J."/>
            <person name="Hostetler J."/>
            <person name="Hannick L."/>
            <person name="Clark T."/>
            <person name="Cassidy-Hanley D."/>
            <person name="Inman J."/>
        </authorList>
    </citation>
    <scope>NUCLEOTIDE SEQUENCE [LARGE SCALE GENOMIC DNA]</scope>
    <source>
        <strain evidence="8 9">G5</strain>
    </source>
</reference>
<feature type="binding site" evidence="6">
    <location>
        <begin position="120"/>
        <end position="127"/>
    </location>
    <ligand>
        <name>ATP</name>
        <dbReference type="ChEBI" id="CHEBI:30616"/>
    </ligand>
</feature>
<feature type="domain" description="Kinesin motor" evidence="7">
    <location>
        <begin position="31"/>
        <end position="189"/>
    </location>
</feature>
<evidence type="ECO:0000256" key="1">
    <source>
        <dbReference type="ARBA" id="ARBA00004496"/>
    </source>
</evidence>
<feature type="non-terminal residue" evidence="8">
    <location>
        <position position="1"/>
    </location>
</feature>
<dbReference type="STRING" id="857967.G0R2Q4"/>
<evidence type="ECO:0000256" key="5">
    <source>
        <dbReference type="ARBA" id="ARBA00023054"/>
    </source>
</evidence>
<dbReference type="eggNOG" id="KOG0244">
    <property type="taxonomic scope" value="Eukaryota"/>
</dbReference>
<keyword evidence="6" id="KW-0505">Motor protein</keyword>
<dbReference type="InterPro" id="IPR027640">
    <property type="entry name" value="Kinesin-like_fam"/>
</dbReference>
<evidence type="ECO:0000313" key="9">
    <source>
        <dbReference type="Proteomes" id="UP000008983"/>
    </source>
</evidence>
<dbReference type="GO" id="GO:0007018">
    <property type="term" value="P:microtubule-based movement"/>
    <property type="evidence" value="ECO:0007669"/>
    <property type="project" value="InterPro"/>
</dbReference>
<dbReference type="GO" id="GO:0005737">
    <property type="term" value="C:cytoplasm"/>
    <property type="evidence" value="ECO:0007669"/>
    <property type="project" value="UniProtKB-SubCell"/>
</dbReference>
<dbReference type="GO" id="GO:0005875">
    <property type="term" value="C:microtubule associated complex"/>
    <property type="evidence" value="ECO:0007669"/>
    <property type="project" value="TreeGrafter"/>
</dbReference>
<keyword evidence="9" id="KW-1185">Reference proteome</keyword>
<keyword evidence="3 6" id="KW-0547">Nucleotide-binding</keyword>
<dbReference type="GO" id="GO:0005524">
    <property type="term" value="F:ATP binding"/>
    <property type="evidence" value="ECO:0007669"/>
    <property type="project" value="UniProtKB-UniRule"/>
</dbReference>
<organism evidence="8 9">
    <name type="scientific">Ichthyophthirius multifiliis</name>
    <name type="common">White spot disease agent</name>
    <name type="synonym">Ich</name>
    <dbReference type="NCBI Taxonomy" id="5932"/>
    <lineage>
        <taxon>Eukaryota</taxon>
        <taxon>Sar</taxon>
        <taxon>Alveolata</taxon>
        <taxon>Ciliophora</taxon>
        <taxon>Intramacronucleata</taxon>
        <taxon>Oligohymenophorea</taxon>
        <taxon>Hymenostomatida</taxon>
        <taxon>Ophryoglenina</taxon>
        <taxon>Ichthyophthirius</taxon>
    </lineage>
</organism>
<comment type="similarity">
    <text evidence="6">Belongs to the TRAFAC class myosin-kinesin ATPase superfamily. Kinesin family.</text>
</comment>
<gene>
    <name evidence="8" type="ORF">IMG5_180480</name>
</gene>
<proteinExistence type="inferred from homology"/>
<dbReference type="InterPro" id="IPR001752">
    <property type="entry name" value="Kinesin_motor_dom"/>
</dbReference>
<dbReference type="PANTHER" id="PTHR47969">
    <property type="entry name" value="CHROMOSOME-ASSOCIATED KINESIN KIF4A-RELATED"/>
    <property type="match status" value="1"/>
</dbReference>
<dbReference type="GO" id="GO:0003777">
    <property type="term" value="F:microtubule motor activity"/>
    <property type="evidence" value="ECO:0007669"/>
    <property type="project" value="InterPro"/>
</dbReference>
<dbReference type="GO" id="GO:0007052">
    <property type="term" value="P:mitotic spindle organization"/>
    <property type="evidence" value="ECO:0007669"/>
    <property type="project" value="TreeGrafter"/>
</dbReference>
<dbReference type="OrthoDB" id="3176171at2759"/>